<name>A0ABP8FB46_9BACT</name>
<dbReference type="EMBL" id="BAABGX010000001">
    <property type="protein sequence ID" value="GAA4299490.1"/>
    <property type="molecule type" value="Genomic_DNA"/>
</dbReference>
<evidence type="ECO:0000313" key="2">
    <source>
        <dbReference type="Proteomes" id="UP001501844"/>
    </source>
</evidence>
<accession>A0ABP8FB46</accession>
<gene>
    <name evidence="1" type="ORF">GCM10023183_08800</name>
</gene>
<organism evidence="1 2">
    <name type="scientific">Nibribacter koreensis</name>
    <dbReference type="NCBI Taxonomy" id="1084519"/>
    <lineage>
        <taxon>Bacteria</taxon>
        <taxon>Pseudomonadati</taxon>
        <taxon>Bacteroidota</taxon>
        <taxon>Cytophagia</taxon>
        <taxon>Cytophagales</taxon>
        <taxon>Hymenobacteraceae</taxon>
        <taxon>Nibribacter</taxon>
    </lineage>
</organism>
<proteinExistence type="predicted"/>
<evidence type="ECO:0000313" key="1">
    <source>
        <dbReference type="EMBL" id="GAA4299490.1"/>
    </source>
</evidence>
<keyword evidence="2" id="KW-1185">Reference proteome</keyword>
<protein>
    <submittedName>
        <fullName evidence="1">Uncharacterized protein</fullName>
    </submittedName>
</protein>
<dbReference type="RefSeq" id="WP_345162726.1">
    <property type="nucleotide sequence ID" value="NZ_BAABGX010000001.1"/>
</dbReference>
<comment type="caution">
    <text evidence="1">The sequence shown here is derived from an EMBL/GenBank/DDBJ whole genome shotgun (WGS) entry which is preliminary data.</text>
</comment>
<dbReference type="Proteomes" id="UP001501844">
    <property type="component" value="Unassembled WGS sequence"/>
</dbReference>
<sequence length="80" mass="8833">MEHNNKITLDISGINPNETFINTYNKDIEGSIQATHSAEKPNVLTIAVQGKNGVSTSFDLRKEQAIEWLSKALAIAHELI</sequence>
<reference evidence="2" key="1">
    <citation type="journal article" date="2019" name="Int. J. Syst. Evol. Microbiol.">
        <title>The Global Catalogue of Microorganisms (GCM) 10K type strain sequencing project: providing services to taxonomists for standard genome sequencing and annotation.</title>
        <authorList>
            <consortium name="The Broad Institute Genomics Platform"/>
            <consortium name="The Broad Institute Genome Sequencing Center for Infectious Disease"/>
            <person name="Wu L."/>
            <person name="Ma J."/>
        </authorList>
    </citation>
    <scope>NUCLEOTIDE SEQUENCE [LARGE SCALE GENOMIC DNA]</scope>
    <source>
        <strain evidence="2">JCM 17917</strain>
    </source>
</reference>